<dbReference type="Proteomes" id="UP001168877">
    <property type="component" value="Unassembled WGS sequence"/>
</dbReference>
<reference evidence="6" key="1">
    <citation type="journal article" date="2022" name="Plant J.">
        <title>Strategies of tolerance reflected in two North American maple genomes.</title>
        <authorList>
            <person name="McEvoy S.L."/>
            <person name="Sezen U.U."/>
            <person name="Trouern-Trend A."/>
            <person name="McMahon S.M."/>
            <person name="Schaberg P.G."/>
            <person name="Yang J."/>
            <person name="Wegrzyn J.L."/>
            <person name="Swenson N.G."/>
        </authorList>
    </citation>
    <scope>NUCLEOTIDE SEQUENCE</scope>
    <source>
        <strain evidence="6">NS2018</strain>
    </source>
</reference>
<organism evidence="6 7">
    <name type="scientific">Acer saccharum</name>
    <name type="common">Sugar maple</name>
    <dbReference type="NCBI Taxonomy" id="4024"/>
    <lineage>
        <taxon>Eukaryota</taxon>
        <taxon>Viridiplantae</taxon>
        <taxon>Streptophyta</taxon>
        <taxon>Embryophyta</taxon>
        <taxon>Tracheophyta</taxon>
        <taxon>Spermatophyta</taxon>
        <taxon>Magnoliopsida</taxon>
        <taxon>eudicotyledons</taxon>
        <taxon>Gunneridae</taxon>
        <taxon>Pentapetalae</taxon>
        <taxon>rosids</taxon>
        <taxon>malvids</taxon>
        <taxon>Sapindales</taxon>
        <taxon>Sapindaceae</taxon>
        <taxon>Hippocastanoideae</taxon>
        <taxon>Acereae</taxon>
        <taxon>Acer</taxon>
    </lineage>
</organism>
<evidence type="ECO:0000256" key="1">
    <source>
        <dbReference type="ARBA" id="ARBA00022729"/>
    </source>
</evidence>
<name>A0AA39VSS5_ACESA</name>
<dbReference type="PANTHER" id="PTHR32444:SF247">
    <property type="entry name" value="OS01G0958200 PROTEIN"/>
    <property type="match status" value="1"/>
</dbReference>
<feature type="domain" description="Apple" evidence="5">
    <location>
        <begin position="114"/>
        <end position="198"/>
    </location>
</feature>
<protein>
    <recommendedName>
        <fullName evidence="5">Apple domain-containing protein</fullName>
    </recommendedName>
</protein>
<keyword evidence="4" id="KW-1133">Transmembrane helix</keyword>
<dbReference type="PANTHER" id="PTHR32444">
    <property type="entry name" value="BULB-TYPE LECTIN DOMAIN-CONTAINING PROTEIN"/>
    <property type="match status" value="1"/>
</dbReference>
<feature type="transmembrane region" description="Helical" evidence="4">
    <location>
        <begin position="211"/>
        <end position="234"/>
    </location>
</feature>
<evidence type="ECO:0000256" key="2">
    <source>
        <dbReference type="ARBA" id="ARBA00023157"/>
    </source>
</evidence>
<dbReference type="SUPFAM" id="SSF57414">
    <property type="entry name" value="Hairpin loop containing domain-like"/>
    <property type="match status" value="1"/>
</dbReference>
<keyword evidence="1" id="KW-0732">Signal</keyword>
<dbReference type="CDD" id="cd01098">
    <property type="entry name" value="PAN_AP_plant"/>
    <property type="match status" value="1"/>
</dbReference>
<dbReference type="PROSITE" id="PS50948">
    <property type="entry name" value="PAN"/>
    <property type="match status" value="1"/>
</dbReference>
<keyword evidence="4" id="KW-0812">Transmembrane</keyword>
<proteinExistence type="predicted"/>
<dbReference type="InterPro" id="IPR011009">
    <property type="entry name" value="Kinase-like_dom_sf"/>
</dbReference>
<evidence type="ECO:0000256" key="4">
    <source>
        <dbReference type="SAM" id="Phobius"/>
    </source>
</evidence>
<dbReference type="SMART" id="SM00473">
    <property type="entry name" value="PAN_AP"/>
    <property type="match status" value="1"/>
</dbReference>
<dbReference type="InterPro" id="IPR000858">
    <property type="entry name" value="S_locus_glycoprot_dom"/>
</dbReference>
<evidence type="ECO:0000259" key="5">
    <source>
        <dbReference type="PROSITE" id="PS50948"/>
    </source>
</evidence>
<evidence type="ECO:0000313" key="7">
    <source>
        <dbReference type="Proteomes" id="UP001168877"/>
    </source>
</evidence>
<dbReference type="AlphaFoldDB" id="A0AA39VSS5"/>
<dbReference type="Pfam" id="PF00954">
    <property type="entry name" value="S_locus_glycop"/>
    <property type="match status" value="1"/>
</dbReference>
<dbReference type="SUPFAM" id="SSF56112">
    <property type="entry name" value="Protein kinase-like (PK-like)"/>
    <property type="match status" value="1"/>
</dbReference>
<keyword evidence="2" id="KW-1015">Disulfide bond</keyword>
<sequence length="407" mass="45553">MRLNYIYNFSYEDNENESYFIYTVKDSTISRFIMDLNGQVKQMNWIDGSKSWFLFWSQPREKCEVYAYCGASGRCHEDTSPFCDCMNGFKPKLENDWNLENYAGGCERKTQLQCGNNSLANGKSDRFLKSPNVHLPENPQSVAVGSIEECETTCFNNCSCSAYAYENNGCSIWIGELLNLQQLEQGDTDGKTIYIKLAASEFPSSKDNKGIIIGVVVGSIAFVVLLGLVLFVYLRRRKRTIKTTKAVEGSLMAFAYRDLQNATKNFSEKLGGGGRRNSEQSEDGTVKFFPTWAANRIAENGDLRSLLDPRLEGNADVEELSRICKLACWCIQDNETHRPSMGQVVQILEGVVDVTQPPIPRSLQLFGDNQEHILFFTESSSSQSSQTQTNTSAASSQIKSTTSSRSS</sequence>
<evidence type="ECO:0000313" key="6">
    <source>
        <dbReference type="EMBL" id="KAK0589213.1"/>
    </source>
</evidence>
<dbReference type="Pfam" id="PF08276">
    <property type="entry name" value="PAN_2"/>
    <property type="match status" value="1"/>
</dbReference>
<dbReference type="InterPro" id="IPR003609">
    <property type="entry name" value="Pan_app"/>
</dbReference>
<dbReference type="EMBL" id="JAUESC010000381">
    <property type="protein sequence ID" value="KAK0589213.1"/>
    <property type="molecule type" value="Genomic_DNA"/>
</dbReference>
<keyword evidence="7" id="KW-1185">Reference proteome</keyword>
<accession>A0AA39VSS5</accession>
<reference evidence="6" key="2">
    <citation type="submission" date="2023-06" db="EMBL/GenBank/DDBJ databases">
        <authorList>
            <person name="Swenson N.G."/>
            <person name="Wegrzyn J.L."/>
            <person name="Mcevoy S.L."/>
        </authorList>
    </citation>
    <scope>NUCLEOTIDE SEQUENCE</scope>
    <source>
        <strain evidence="6">NS2018</strain>
        <tissue evidence="6">Leaf</tissue>
    </source>
</reference>
<evidence type="ECO:0000256" key="3">
    <source>
        <dbReference type="SAM" id="MobiDB-lite"/>
    </source>
</evidence>
<dbReference type="GO" id="GO:0048544">
    <property type="term" value="P:recognition of pollen"/>
    <property type="evidence" value="ECO:0007669"/>
    <property type="project" value="InterPro"/>
</dbReference>
<feature type="region of interest" description="Disordered" evidence="3">
    <location>
        <begin position="378"/>
        <end position="407"/>
    </location>
</feature>
<comment type="caution">
    <text evidence="6">The sequence shown here is derived from an EMBL/GenBank/DDBJ whole genome shotgun (WGS) entry which is preliminary data.</text>
</comment>
<keyword evidence="4" id="KW-0472">Membrane</keyword>
<gene>
    <name evidence="6" type="ORF">LWI29_011135</name>
</gene>
<dbReference type="Gene3D" id="1.10.510.10">
    <property type="entry name" value="Transferase(Phosphotransferase) domain 1"/>
    <property type="match status" value="1"/>
</dbReference>